<keyword evidence="6" id="KW-1185">Reference proteome</keyword>
<comment type="similarity">
    <text evidence="1">Belongs to the isochorismatase family.</text>
</comment>
<evidence type="ECO:0000313" key="5">
    <source>
        <dbReference type="EMBL" id="KAK9763341.1"/>
    </source>
</evidence>
<evidence type="ECO:0000313" key="6">
    <source>
        <dbReference type="Proteomes" id="UP001479436"/>
    </source>
</evidence>
<dbReference type="Proteomes" id="UP001479436">
    <property type="component" value="Unassembled WGS sequence"/>
</dbReference>
<gene>
    <name evidence="5" type="ORF">K7432_010076</name>
</gene>
<evidence type="ECO:0000256" key="2">
    <source>
        <dbReference type="ARBA" id="ARBA00022801"/>
    </source>
</evidence>
<protein>
    <recommendedName>
        <fullName evidence="4">Isochorismatase-like domain-containing protein</fullName>
    </recommendedName>
</protein>
<evidence type="ECO:0000259" key="4">
    <source>
        <dbReference type="Pfam" id="PF00857"/>
    </source>
</evidence>
<dbReference type="InterPro" id="IPR036380">
    <property type="entry name" value="Isochorismatase-like_sf"/>
</dbReference>
<feature type="chain" id="PRO_5046773634" description="Isochorismatase-like domain-containing protein" evidence="3">
    <location>
        <begin position="21"/>
        <end position="269"/>
    </location>
</feature>
<comment type="caution">
    <text evidence="5">The sequence shown here is derived from an EMBL/GenBank/DDBJ whole genome shotgun (WGS) entry which is preliminary data.</text>
</comment>
<feature type="signal peptide" evidence="3">
    <location>
        <begin position="1"/>
        <end position="20"/>
    </location>
</feature>
<evidence type="ECO:0000256" key="3">
    <source>
        <dbReference type="SAM" id="SignalP"/>
    </source>
</evidence>
<reference evidence="5 6" key="1">
    <citation type="submission" date="2023-04" db="EMBL/GenBank/DDBJ databases">
        <title>Genome of Basidiobolus ranarum AG-B5.</title>
        <authorList>
            <person name="Stajich J.E."/>
            <person name="Carter-House D."/>
            <person name="Gryganskyi A."/>
        </authorList>
    </citation>
    <scope>NUCLEOTIDE SEQUENCE [LARGE SCALE GENOMIC DNA]</scope>
    <source>
        <strain evidence="5 6">AG-B5</strain>
    </source>
</reference>
<dbReference type="InterPro" id="IPR000868">
    <property type="entry name" value="Isochorismatase-like_dom"/>
</dbReference>
<feature type="domain" description="Isochorismatase-like" evidence="4">
    <location>
        <begin position="44"/>
        <end position="228"/>
    </location>
</feature>
<dbReference type="Gene3D" id="3.40.50.850">
    <property type="entry name" value="Isochorismatase-like"/>
    <property type="match status" value="1"/>
</dbReference>
<proteinExistence type="inferred from homology"/>
<dbReference type="PANTHER" id="PTHR43540:SF1">
    <property type="entry name" value="ISOCHORISMATASE HYDROLASE"/>
    <property type="match status" value="1"/>
</dbReference>
<evidence type="ECO:0000256" key="1">
    <source>
        <dbReference type="ARBA" id="ARBA00006336"/>
    </source>
</evidence>
<name>A0ABR2WPD0_9FUNG</name>
<dbReference type="PANTHER" id="PTHR43540">
    <property type="entry name" value="PEROXYUREIDOACRYLATE/UREIDOACRYLATE AMIDOHYDROLASE-RELATED"/>
    <property type="match status" value="1"/>
</dbReference>
<dbReference type="InterPro" id="IPR050272">
    <property type="entry name" value="Isochorismatase-like_hydrls"/>
</dbReference>
<accession>A0ABR2WPD0</accession>
<dbReference type="SUPFAM" id="SSF52499">
    <property type="entry name" value="Isochorismatase-like hydrolases"/>
    <property type="match status" value="1"/>
</dbReference>
<dbReference type="Pfam" id="PF00857">
    <property type="entry name" value="Isochorismatase"/>
    <property type="match status" value="1"/>
</dbReference>
<sequence length="269" mass="29975">MKLLCFQVLALTAVCTLVKAQLSPSVNNSTGELTDSELKFNNRTAYLFLDYEYGIVFGVQNKTAQNEFLVASEKWYNATHALKANGRFPMIAYSQVQFTPGYPEFPPNKANKAFHPYVSANELLINSTQRNILSNVAPMDGDFVVQKRRFDAMFESTLPLLLQANLIDTVVLSGAYTSGVILATMRACSDMDYQIYIIRENVIDPSYSLSQTLLDVFFPQQASVISLETALKALPKSSHESKKSSLAYTEHVRLGILISFSIMVLIVVI</sequence>
<keyword evidence="2" id="KW-0378">Hydrolase</keyword>
<keyword evidence="3" id="KW-0732">Signal</keyword>
<dbReference type="EMBL" id="JASJQH010000666">
    <property type="protein sequence ID" value="KAK9763341.1"/>
    <property type="molecule type" value="Genomic_DNA"/>
</dbReference>
<organism evidence="5 6">
    <name type="scientific">Basidiobolus ranarum</name>
    <dbReference type="NCBI Taxonomy" id="34480"/>
    <lineage>
        <taxon>Eukaryota</taxon>
        <taxon>Fungi</taxon>
        <taxon>Fungi incertae sedis</taxon>
        <taxon>Zoopagomycota</taxon>
        <taxon>Entomophthoromycotina</taxon>
        <taxon>Basidiobolomycetes</taxon>
        <taxon>Basidiobolales</taxon>
        <taxon>Basidiobolaceae</taxon>
        <taxon>Basidiobolus</taxon>
    </lineage>
</organism>